<feature type="region of interest" description="Disordered" evidence="1">
    <location>
        <begin position="126"/>
        <end position="293"/>
    </location>
</feature>
<gene>
    <name evidence="2" type="ORF">NDES1114_LOCUS12155</name>
</gene>
<feature type="compositionally biased region" description="Basic and acidic residues" evidence="1">
    <location>
        <begin position="1"/>
        <end position="25"/>
    </location>
</feature>
<organism evidence="2">
    <name type="scientific">Neobodo designis</name>
    <name type="common">Flagellated protozoan</name>
    <name type="synonym">Bodo designis</name>
    <dbReference type="NCBI Taxonomy" id="312471"/>
    <lineage>
        <taxon>Eukaryota</taxon>
        <taxon>Discoba</taxon>
        <taxon>Euglenozoa</taxon>
        <taxon>Kinetoplastea</taxon>
        <taxon>Metakinetoplastina</taxon>
        <taxon>Neobodonida</taxon>
        <taxon>Neobodo</taxon>
    </lineage>
</organism>
<dbReference type="EMBL" id="HBGF01018427">
    <property type="protein sequence ID" value="CAD9110938.1"/>
    <property type="molecule type" value="Transcribed_RNA"/>
</dbReference>
<protein>
    <submittedName>
        <fullName evidence="2">Uncharacterized protein</fullName>
    </submittedName>
</protein>
<dbReference type="AlphaFoldDB" id="A0A7S1Q1D7"/>
<feature type="region of interest" description="Disordered" evidence="1">
    <location>
        <begin position="1"/>
        <end position="68"/>
    </location>
</feature>
<sequence length="293" mass="30944">MGCGGSKDDSADRRRENDDKYRGKDGASPQDSKLKTSRDDPDLEDDDAGAHSPLARKESAAVNATEPGDFVAKMKAAYHVRKAKFNGANEDVDQYADEIKDSIPVLARRERLRIQEWVNEVGEANPGDAFEEIPADGKLPRPTSVATTPALLSASDAGSNNDPKSPLGMGKQTSSVAAVGSGTVAFDPGSPMKGEQSETKDEQDNLPGQVPGDEKAVPLLHVTSGSTHPAEHAKATTGQPRSRSSRRASMATEDASHNLDVSEGASANPEDATQSQGAVTDSDVVENADFKFD</sequence>
<accession>A0A7S1Q1D7</accession>
<reference evidence="2" key="1">
    <citation type="submission" date="2021-01" db="EMBL/GenBank/DDBJ databases">
        <authorList>
            <person name="Corre E."/>
            <person name="Pelletier E."/>
            <person name="Niang G."/>
            <person name="Scheremetjew M."/>
            <person name="Finn R."/>
            <person name="Kale V."/>
            <person name="Holt S."/>
            <person name="Cochrane G."/>
            <person name="Meng A."/>
            <person name="Brown T."/>
            <person name="Cohen L."/>
        </authorList>
    </citation>
    <scope>NUCLEOTIDE SEQUENCE</scope>
    <source>
        <strain evidence="2">CCAP 1951/1</strain>
    </source>
</reference>
<evidence type="ECO:0000256" key="1">
    <source>
        <dbReference type="SAM" id="MobiDB-lite"/>
    </source>
</evidence>
<proteinExistence type="predicted"/>
<name>A0A7S1Q1D7_NEODS</name>
<evidence type="ECO:0000313" key="2">
    <source>
        <dbReference type="EMBL" id="CAD9110938.1"/>
    </source>
</evidence>